<evidence type="ECO:0000313" key="4">
    <source>
        <dbReference type="Proteomes" id="UP001589627"/>
    </source>
</evidence>
<accession>A0ABV5YS12</accession>
<evidence type="ECO:0000256" key="1">
    <source>
        <dbReference type="SAM" id="MobiDB-lite"/>
    </source>
</evidence>
<reference evidence="3 4" key="1">
    <citation type="submission" date="2024-09" db="EMBL/GenBank/DDBJ databases">
        <authorList>
            <person name="Sun Q."/>
            <person name="Mori K."/>
        </authorList>
    </citation>
    <scope>NUCLEOTIDE SEQUENCE [LARGE SCALE GENOMIC DNA]</scope>
    <source>
        <strain evidence="3 4">TBRC 0563</strain>
    </source>
</reference>
<name>A0ABV5YS12_9ACTN</name>
<feature type="domain" description="DUF397" evidence="2">
    <location>
        <begin position="10"/>
        <end position="33"/>
    </location>
</feature>
<comment type="caution">
    <text evidence="3">The sequence shown here is derived from an EMBL/GenBank/DDBJ whole genome shotgun (WGS) entry which is preliminary data.</text>
</comment>
<dbReference type="InterPro" id="IPR007278">
    <property type="entry name" value="DUF397"/>
</dbReference>
<protein>
    <submittedName>
        <fullName evidence="3">DUF397 domain-containing protein</fullName>
    </submittedName>
</protein>
<gene>
    <name evidence="3" type="ORF">ACFFNX_37475</name>
</gene>
<dbReference type="EMBL" id="JBHLZP010000434">
    <property type="protein sequence ID" value="MFB9837869.1"/>
    <property type="molecule type" value="Genomic_DNA"/>
</dbReference>
<dbReference type="Proteomes" id="UP001589627">
    <property type="component" value="Unassembled WGS sequence"/>
</dbReference>
<proteinExistence type="predicted"/>
<keyword evidence="4" id="KW-1185">Reference proteome</keyword>
<evidence type="ECO:0000313" key="3">
    <source>
        <dbReference type="EMBL" id="MFB9837869.1"/>
    </source>
</evidence>
<sequence length="40" mass="4209">MSTMLVSTPAWRKSTRSSDPEAAQCVEVAAVQQISGAKDA</sequence>
<dbReference type="Pfam" id="PF04149">
    <property type="entry name" value="DUF397"/>
    <property type="match status" value="1"/>
</dbReference>
<dbReference type="RefSeq" id="WP_378210798.1">
    <property type="nucleotide sequence ID" value="NZ_JBHLZP010000434.1"/>
</dbReference>
<feature type="region of interest" description="Disordered" evidence="1">
    <location>
        <begin position="1"/>
        <end position="20"/>
    </location>
</feature>
<organism evidence="3 4">
    <name type="scientific">Actinoallomurus acaciae</name>
    <dbReference type="NCBI Taxonomy" id="502577"/>
    <lineage>
        <taxon>Bacteria</taxon>
        <taxon>Bacillati</taxon>
        <taxon>Actinomycetota</taxon>
        <taxon>Actinomycetes</taxon>
        <taxon>Streptosporangiales</taxon>
        <taxon>Thermomonosporaceae</taxon>
        <taxon>Actinoallomurus</taxon>
    </lineage>
</organism>
<evidence type="ECO:0000259" key="2">
    <source>
        <dbReference type="Pfam" id="PF04149"/>
    </source>
</evidence>